<keyword evidence="3" id="KW-0274">FAD</keyword>
<evidence type="ECO:0000256" key="3">
    <source>
        <dbReference type="ARBA" id="ARBA00022827"/>
    </source>
</evidence>
<dbReference type="Pfam" id="PF00890">
    <property type="entry name" value="FAD_binding_2"/>
    <property type="match status" value="1"/>
</dbReference>
<evidence type="ECO:0000313" key="7">
    <source>
        <dbReference type="EMBL" id="RDB79472.1"/>
    </source>
</evidence>
<dbReference type="RefSeq" id="WP_009609399.1">
    <property type="nucleotide sequence ID" value="NZ_AP025575.1"/>
</dbReference>
<protein>
    <submittedName>
        <fullName evidence="8">FAD-binding protein</fullName>
    </submittedName>
</protein>
<proteinExistence type="predicted"/>
<keyword evidence="4" id="KW-0560">Oxidoreductase</keyword>
<comment type="caution">
    <text evidence="8">The sequence shown here is derived from an EMBL/GenBank/DDBJ whole genome shotgun (WGS) entry which is preliminary data.</text>
</comment>
<dbReference type="OMA" id="GQTHDIY"/>
<dbReference type="InterPro" id="IPR050315">
    <property type="entry name" value="FAD-oxidoreductase_2"/>
</dbReference>
<dbReference type="PANTHER" id="PTHR43400:SF10">
    <property type="entry name" value="3-OXOSTEROID 1-DEHYDROGENASE"/>
    <property type="match status" value="1"/>
</dbReference>
<dbReference type="SUPFAM" id="SSF56425">
    <property type="entry name" value="Succinate dehydrogenase/fumarate reductase flavoprotein, catalytic domain"/>
    <property type="match status" value="1"/>
</dbReference>
<dbReference type="EMBL" id="PPTY01000009">
    <property type="protein sequence ID" value="RDB86026.1"/>
    <property type="molecule type" value="Genomic_DNA"/>
</dbReference>
<dbReference type="Proteomes" id="UP000253752">
    <property type="component" value="Unassembled WGS sequence"/>
</dbReference>
<keyword evidence="2" id="KW-0285">Flavoprotein</keyword>
<reference evidence="9 10" key="1">
    <citation type="journal article" date="2018" name="Elife">
        <title>Discovery and characterization of a prevalent human gut bacterial enzyme sufficient for the inactivation of a family of plant toxins.</title>
        <authorList>
            <person name="Koppel N."/>
            <person name="Bisanz J.E."/>
            <person name="Pandelia M.E."/>
            <person name="Turnbaugh P.J."/>
            <person name="Balskus E.P."/>
        </authorList>
    </citation>
    <scope>NUCLEOTIDE SEQUENCE [LARGE SCALE GENOMIC DNA]</scope>
    <source>
        <strain evidence="8 10">FAA1-1-60AUCSF</strain>
        <strain evidence="7 9">MR1 #12</strain>
    </source>
</reference>
<name>A0A369N9Z4_EGGLN</name>
<evidence type="ECO:0000313" key="10">
    <source>
        <dbReference type="Proteomes" id="UP000253857"/>
    </source>
</evidence>
<evidence type="ECO:0000313" key="8">
    <source>
        <dbReference type="EMBL" id="RDB86026.1"/>
    </source>
</evidence>
<evidence type="ECO:0000256" key="5">
    <source>
        <dbReference type="SAM" id="MobiDB-lite"/>
    </source>
</evidence>
<dbReference type="InterPro" id="IPR006311">
    <property type="entry name" value="TAT_signal"/>
</dbReference>
<dbReference type="Gene3D" id="3.90.700.10">
    <property type="entry name" value="Succinate dehydrogenase/fumarate reductase flavoprotein, catalytic domain"/>
    <property type="match status" value="1"/>
</dbReference>
<evidence type="ECO:0000256" key="4">
    <source>
        <dbReference type="ARBA" id="ARBA00023002"/>
    </source>
</evidence>
<dbReference type="InterPro" id="IPR003953">
    <property type="entry name" value="FAD-dep_OxRdtase_2_FAD-bd"/>
</dbReference>
<feature type="compositionally biased region" description="Low complexity" evidence="5">
    <location>
        <begin position="1"/>
        <end position="14"/>
    </location>
</feature>
<dbReference type="InterPro" id="IPR027477">
    <property type="entry name" value="Succ_DH/fumarate_Rdtase_cat_sf"/>
</dbReference>
<dbReference type="GO" id="GO:0008202">
    <property type="term" value="P:steroid metabolic process"/>
    <property type="evidence" value="ECO:0007669"/>
    <property type="project" value="UniProtKB-ARBA"/>
</dbReference>
<gene>
    <name evidence="8" type="ORF">C1871_07345</name>
    <name evidence="7" type="ORF">C1872_08305</name>
</gene>
<accession>A0A369N9Z4</accession>
<evidence type="ECO:0000256" key="2">
    <source>
        <dbReference type="ARBA" id="ARBA00022630"/>
    </source>
</evidence>
<dbReference type="GO" id="GO:0033765">
    <property type="term" value="F:steroid dehydrogenase activity, acting on the CH-CH group of donors"/>
    <property type="evidence" value="ECO:0007669"/>
    <property type="project" value="UniProtKB-ARBA"/>
</dbReference>
<dbReference type="AlphaFoldDB" id="A0A369N9Z4"/>
<sequence>MTGIKTGRTATATTERTRASMPLTRRQFAQALTGGLATMALGSLFGCAPQQAAAAEAHETVDFDVVVLGGGGAGVTAAGQAAAAGAKTVLLEKMAWLAGSSSLAIGTFYGAGTQLQKAAGIEDDPSGLLDYFLSRGGDKLDYDVQKFCAEHFGETIDWLTGELGVLFKETVSKKGKDPVPRGHNCANNAMDALRAVTAYAQEHGAEFHFGTTVESLVVDDGGAVTGVLAKRGNGSTVLYNAKNAIVSTGGFCRNVEMIDEYCPDYSGVYTEVGVGCTGEGLQMGLDIGADYVGHGGTNGILACPVEPGQSKLISNKALWINSKGERFANEAGQTHDIYYDVAHFDDQKFFAVYDQAMVDALDEDLRSKLDFGLEQGMFAKADTVAEAAAALGIDGAAAQTALDAYNELAASGEDTQFKKKAENLVPLAEAPFYVLTMGVCTHGSFGGYRVNTEFQVLDTDGQPIPHLYAAGEVCCGTFIYDDYPAGGCGLNWSYTSGRFSGANAAKAALA</sequence>
<dbReference type="Gene3D" id="3.50.50.60">
    <property type="entry name" value="FAD/NAD(P)-binding domain"/>
    <property type="match status" value="1"/>
</dbReference>
<evidence type="ECO:0000259" key="6">
    <source>
        <dbReference type="Pfam" id="PF00890"/>
    </source>
</evidence>
<feature type="domain" description="FAD-dependent oxidoreductase 2 FAD-binding" evidence="6">
    <location>
        <begin position="64"/>
        <end position="478"/>
    </location>
</feature>
<evidence type="ECO:0000256" key="1">
    <source>
        <dbReference type="ARBA" id="ARBA00001974"/>
    </source>
</evidence>
<dbReference type="PROSITE" id="PS51318">
    <property type="entry name" value="TAT"/>
    <property type="match status" value="1"/>
</dbReference>
<dbReference type="PANTHER" id="PTHR43400">
    <property type="entry name" value="FUMARATE REDUCTASE"/>
    <property type="match status" value="1"/>
</dbReference>
<dbReference type="PRINTS" id="PR00368">
    <property type="entry name" value="FADPNR"/>
</dbReference>
<dbReference type="InterPro" id="IPR036188">
    <property type="entry name" value="FAD/NAD-bd_sf"/>
</dbReference>
<dbReference type="GeneID" id="69512042"/>
<dbReference type="SUPFAM" id="SSF51905">
    <property type="entry name" value="FAD/NAD(P)-binding domain"/>
    <property type="match status" value="1"/>
</dbReference>
<organism evidence="8 10">
    <name type="scientific">Eggerthella lenta</name>
    <name type="common">Eubacterium lentum</name>
    <dbReference type="NCBI Taxonomy" id="84112"/>
    <lineage>
        <taxon>Bacteria</taxon>
        <taxon>Bacillati</taxon>
        <taxon>Actinomycetota</taxon>
        <taxon>Coriobacteriia</taxon>
        <taxon>Eggerthellales</taxon>
        <taxon>Eggerthellaceae</taxon>
        <taxon>Eggerthella</taxon>
    </lineage>
</organism>
<comment type="cofactor">
    <cofactor evidence="1">
        <name>FAD</name>
        <dbReference type="ChEBI" id="CHEBI:57692"/>
    </cofactor>
</comment>
<dbReference type="EMBL" id="PPTX01000011">
    <property type="protein sequence ID" value="RDB79472.1"/>
    <property type="molecule type" value="Genomic_DNA"/>
</dbReference>
<evidence type="ECO:0000313" key="9">
    <source>
        <dbReference type="Proteomes" id="UP000253752"/>
    </source>
</evidence>
<feature type="region of interest" description="Disordered" evidence="5">
    <location>
        <begin position="1"/>
        <end position="20"/>
    </location>
</feature>
<dbReference type="Proteomes" id="UP000253857">
    <property type="component" value="Unassembled WGS sequence"/>
</dbReference>